<dbReference type="AlphaFoldDB" id="S8CRN8"/>
<comment type="caution">
    <text evidence="1">The sequence shown here is derived from an EMBL/GenBank/DDBJ whole genome shotgun (WGS) entry which is preliminary data.</text>
</comment>
<dbReference type="Proteomes" id="UP000015453">
    <property type="component" value="Unassembled WGS sequence"/>
</dbReference>
<evidence type="ECO:0000313" key="2">
    <source>
        <dbReference type="Proteomes" id="UP000015453"/>
    </source>
</evidence>
<dbReference type="PANTHER" id="PTHR21477">
    <property type="entry name" value="ZGC:172139"/>
    <property type="match status" value="1"/>
</dbReference>
<reference evidence="1 2" key="1">
    <citation type="journal article" date="2013" name="BMC Genomics">
        <title>The miniature genome of a carnivorous plant Genlisea aurea contains a low number of genes and short non-coding sequences.</title>
        <authorList>
            <person name="Leushkin E.V."/>
            <person name="Sutormin R.A."/>
            <person name="Nabieva E.R."/>
            <person name="Penin A.A."/>
            <person name="Kondrashov A.S."/>
            <person name="Logacheva M.D."/>
        </authorList>
    </citation>
    <scope>NUCLEOTIDE SEQUENCE [LARGE SCALE GENOMIC DNA]</scope>
</reference>
<dbReference type="EMBL" id="AUSU01001914">
    <property type="protein sequence ID" value="EPS69884.1"/>
    <property type="molecule type" value="Genomic_DNA"/>
</dbReference>
<evidence type="ECO:0008006" key="3">
    <source>
        <dbReference type="Google" id="ProtNLM"/>
    </source>
</evidence>
<organism evidence="1 2">
    <name type="scientific">Genlisea aurea</name>
    <dbReference type="NCBI Taxonomy" id="192259"/>
    <lineage>
        <taxon>Eukaryota</taxon>
        <taxon>Viridiplantae</taxon>
        <taxon>Streptophyta</taxon>
        <taxon>Embryophyta</taxon>
        <taxon>Tracheophyta</taxon>
        <taxon>Spermatophyta</taxon>
        <taxon>Magnoliopsida</taxon>
        <taxon>eudicotyledons</taxon>
        <taxon>Gunneridae</taxon>
        <taxon>Pentapetalae</taxon>
        <taxon>asterids</taxon>
        <taxon>lamiids</taxon>
        <taxon>Lamiales</taxon>
        <taxon>Lentibulariaceae</taxon>
        <taxon>Genlisea</taxon>
    </lineage>
</organism>
<dbReference type="OrthoDB" id="1641131at2759"/>
<evidence type="ECO:0000313" key="1">
    <source>
        <dbReference type="EMBL" id="EPS69884.1"/>
    </source>
</evidence>
<name>S8CRN8_9LAMI</name>
<sequence length="314" mass="34167">KKKRRWLLAVGGIGFTLYAASKLLQNSSSSVRHSFSRILGALDSLTEAVSDSADAIGTISKDLNSFLGSDSDHVPQSLKQVSKLASSDEFHDSLSRITAAVTAGVYRGCRNESARSGGASFSDKLFSDEGRGFASAIVGSFSRNAVMSLYSEWWRHGHRESDSVQKWVQIAGEDTSRELIGDMIRTLVSTAVTAYLDKTMDTNPFDDLFSGLTNPKHEAGVRELLASLCNAAVEAYIRTRNDVSKEANKALRRGHRNLVTFGTTRSLVEFMHQKVVDKGAEAMRRAAEKSCAVAALCLTLCLCVVDSPWSFVPT</sequence>
<dbReference type="InterPro" id="IPR019141">
    <property type="entry name" value="DUF2045"/>
</dbReference>
<gene>
    <name evidence="1" type="ORF">M569_04880</name>
</gene>
<protein>
    <recommendedName>
        <fullName evidence="3">Protein PHLOEM PROTEIN 2-LIKE A10</fullName>
    </recommendedName>
</protein>
<accession>S8CRN8</accession>
<proteinExistence type="predicted"/>
<keyword evidence="2" id="KW-1185">Reference proteome</keyword>
<feature type="non-terminal residue" evidence="1">
    <location>
        <position position="1"/>
    </location>
</feature>
<dbReference type="PANTHER" id="PTHR21477:SF12">
    <property type="entry name" value="PROTEIN PHLOEM PROTEIN 2-LIKE A10"/>
    <property type="match status" value="1"/>
</dbReference>